<protein>
    <submittedName>
        <fullName evidence="1">Uncharacterized protein</fullName>
    </submittedName>
</protein>
<feature type="non-terminal residue" evidence="1">
    <location>
        <position position="1"/>
    </location>
</feature>
<reference evidence="1" key="1">
    <citation type="journal article" date="2014" name="Front. Microbiol.">
        <title>High frequency of phylogenetically diverse reductive dehalogenase-homologous genes in deep subseafloor sedimentary metagenomes.</title>
        <authorList>
            <person name="Kawai M."/>
            <person name="Futagami T."/>
            <person name="Toyoda A."/>
            <person name="Takaki Y."/>
            <person name="Nishi S."/>
            <person name="Hori S."/>
            <person name="Arai W."/>
            <person name="Tsubouchi T."/>
            <person name="Morono Y."/>
            <person name="Uchiyama I."/>
            <person name="Ito T."/>
            <person name="Fujiyama A."/>
            <person name="Inagaki F."/>
            <person name="Takami H."/>
        </authorList>
    </citation>
    <scope>NUCLEOTIDE SEQUENCE</scope>
    <source>
        <strain evidence="1">Expedition CK06-06</strain>
    </source>
</reference>
<dbReference type="EMBL" id="BART01030300">
    <property type="protein sequence ID" value="GAH16160.1"/>
    <property type="molecule type" value="Genomic_DNA"/>
</dbReference>
<proteinExistence type="predicted"/>
<accession>X1E6Z8</accession>
<evidence type="ECO:0000313" key="1">
    <source>
        <dbReference type="EMBL" id="GAH16160.1"/>
    </source>
</evidence>
<dbReference type="AlphaFoldDB" id="X1E6Z8"/>
<gene>
    <name evidence="1" type="ORF">S01H4_52950</name>
</gene>
<sequence>DKIAEGVRNDNLFDVMADEVQEGRDLYQSRVAPELLPRNLYDRAIIDLLVRSKAHVESPMW</sequence>
<name>X1E6Z8_9ZZZZ</name>
<comment type="caution">
    <text evidence="1">The sequence shown here is derived from an EMBL/GenBank/DDBJ whole genome shotgun (WGS) entry which is preliminary data.</text>
</comment>
<organism evidence="1">
    <name type="scientific">marine sediment metagenome</name>
    <dbReference type="NCBI Taxonomy" id="412755"/>
    <lineage>
        <taxon>unclassified sequences</taxon>
        <taxon>metagenomes</taxon>
        <taxon>ecological metagenomes</taxon>
    </lineage>
</organism>